<keyword evidence="2" id="KW-1185">Reference proteome</keyword>
<evidence type="ECO:0000313" key="1">
    <source>
        <dbReference type="EMBL" id="GAA3748180.1"/>
    </source>
</evidence>
<sequence length="53" mass="6001">MSPAVPRAVSARIVRPGWGVVRHRVALVMPGEEEPLSNRCFTQLFALVWQNDR</sequence>
<gene>
    <name evidence="1" type="ORF">GCM10023082_50570</name>
</gene>
<name>A0ABP7FTV3_9ACTN</name>
<comment type="caution">
    <text evidence="1">The sequence shown here is derived from an EMBL/GenBank/DDBJ whole genome shotgun (WGS) entry which is preliminary data.</text>
</comment>
<protein>
    <submittedName>
        <fullName evidence="1">Uncharacterized protein</fullName>
    </submittedName>
</protein>
<reference evidence="2" key="1">
    <citation type="journal article" date="2019" name="Int. J. Syst. Evol. Microbiol.">
        <title>The Global Catalogue of Microorganisms (GCM) 10K type strain sequencing project: providing services to taxonomists for standard genome sequencing and annotation.</title>
        <authorList>
            <consortium name="The Broad Institute Genomics Platform"/>
            <consortium name="The Broad Institute Genome Sequencing Center for Infectious Disease"/>
            <person name="Wu L."/>
            <person name="Ma J."/>
        </authorList>
    </citation>
    <scope>NUCLEOTIDE SEQUENCE [LARGE SCALE GENOMIC DNA]</scope>
    <source>
        <strain evidence="2">JCM 30846</strain>
    </source>
</reference>
<dbReference type="EMBL" id="BAABEP010000046">
    <property type="protein sequence ID" value="GAA3748180.1"/>
    <property type="molecule type" value="Genomic_DNA"/>
</dbReference>
<dbReference type="RefSeq" id="WP_345651892.1">
    <property type="nucleotide sequence ID" value="NZ_BAABEP010000046.1"/>
</dbReference>
<dbReference type="Proteomes" id="UP001499884">
    <property type="component" value="Unassembled WGS sequence"/>
</dbReference>
<organism evidence="1 2">
    <name type="scientific">Streptomyces tremellae</name>
    <dbReference type="NCBI Taxonomy" id="1124239"/>
    <lineage>
        <taxon>Bacteria</taxon>
        <taxon>Bacillati</taxon>
        <taxon>Actinomycetota</taxon>
        <taxon>Actinomycetes</taxon>
        <taxon>Kitasatosporales</taxon>
        <taxon>Streptomycetaceae</taxon>
        <taxon>Streptomyces</taxon>
    </lineage>
</organism>
<evidence type="ECO:0000313" key="2">
    <source>
        <dbReference type="Proteomes" id="UP001499884"/>
    </source>
</evidence>
<accession>A0ABP7FTV3</accession>
<proteinExistence type="predicted"/>